<evidence type="ECO:0000313" key="2">
    <source>
        <dbReference type="Proteomes" id="UP001165083"/>
    </source>
</evidence>
<sequence length="71" mass="8313">MKSDEAVKIYEDNQGSIALAKNPEFHKRTKHIDIRYHFVREKVEDGQVVLQYCSTKKRKVVCALDDKMQSD</sequence>
<protein>
    <submittedName>
        <fullName evidence="1">Unnamed protein product</fullName>
    </submittedName>
</protein>
<gene>
    <name evidence="1" type="ORF">Plil01_001723000</name>
</gene>
<dbReference type="EMBL" id="BSXW01008107">
    <property type="protein sequence ID" value="GMF58356.1"/>
    <property type="molecule type" value="Genomic_DNA"/>
</dbReference>
<dbReference type="CDD" id="cd09272">
    <property type="entry name" value="RNase_HI_RT_Ty1"/>
    <property type="match status" value="1"/>
</dbReference>
<name>A0A9W6YCH2_9STRA</name>
<accession>A0A9W6YCH2</accession>
<proteinExistence type="predicted"/>
<organism evidence="1 2">
    <name type="scientific">Phytophthora lilii</name>
    <dbReference type="NCBI Taxonomy" id="2077276"/>
    <lineage>
        <taxon>Eukaryota</taxon>
        <taxon>Sar</taxon>
        <taxon>Stramenopiles</taxon>
        <taxon>Oomycota</taxon>
        <taxon>Peronosporomycetes</taxon>
        <taxon>Peronosporales</taxon>
        <taxon>Peronosporaceae</taxon>
        <taxon>Phytophthora</taxon>
    </lineage>
</organism>
<dbReference type="OrthoDB" id="1113209at2759"/>
<keyword evidence="2" id="KW-1185">Reference proteome</keyword>
<reference evidence="1" key="1">
    <citation type="submission" date="2023-04" db="EMBL/GenBank/DDBJ databases">
        <title>Phytophthora lilii NBRC 32176.</title>
        <authorList>
            <person name="Ichikawa N."/>
            <person name="Sato H."/>
            <person name="Tonouchi N."/>
        </authorList>
    </citation>
    <scope>NUCLEOTIDE SEQUENCE</scope>
    <source>
        <strain evidence="1">NBRC 32176</strain>
    </source>
</reference>
<comment type="caution">
    <text evidence="1">The sequence shown here is derived from an EMBL/GenBank/DDBJ whole genome shotgun (WGS) entry which is preliminary data.</text>
</comment>
<dbReference type="AlphaFoldDB" id="A0A9W6YCH2"/>
<dbReference type="Proteomes" id="UP001165083">
    <property type="component" value="Unassembled WGS sequence"/>
</dbReference>
<evidence type="ECO:0000313" key="1">
    <source>
        <dbReference type="EMBL" id="GMF58356.1"/>
    </source>
</evidence>